<dbReference type="Pfam" id="PF01408">
    <property type="entry name" value="GFO_IDH_MocA"/>
    <property type="match status" value="1"/>
</dbReference>
<protein>
    <submittedName>
        <fullName evidence="4">Gfo/Idh/MocA family oxidoreductase</fullName>
    </submittedName>
</protein>
<feature type="domain" description="GFO/IDH/MocA-like oxidoreductase" evidence="3">
    <location>
        <begin position="136"/>
        <end position="272"/>
    </location>
</feature>
<accession>A0A926NJ75</accession>
<sequence length="354" mass="39851">MISNKVVTVGVIGLGGMSNFYLRNISKIDSIQVGAICDINQDLLSKIGEQEGVSQEKRFNNMEEIIASPDVDAIISVVPNNLHAKVLELCILHQKPIMSEKPFTMDLEEAENLNLLYEKNPIPCMIGFIHRYTPAFQYAKKLLDENTIGQIRHIDVRYQQSFGAPLFNFPYLWRFNKAVTGTGALGDLGAHMIDSARFFAGEFHSVSALMKTFVEKRIDPLTGEERQVEVDDFTSFQAVLGKGVAGNFVTTRNAIGSSNQHEVTLYGDYGTLHVNIERPNEIDIFVKSESEEKPVLKTEKVPEIYNKTLLSDFAQLILNNKTLDIPTFYDGYKNQKVIDRIIYSAENGRFVKVD</sequence>
<proteinExistence type="predicted"/>
<dbReference type="InterPro" id="IPR000683">
    <property type="entry name" value="Gfo/Idh/MocA-like_OxRdtase_N"/>
</dbReference>
<dbReference type="Proteomes" id="UP000626844">
    <property type="component" value="Unassembled WGS sequence"/>
</dbReference>
<dbReference type="Gene3D" id="3.30.360.10">
    <property type="entry name" value="Dihydrodipicolinate Reductase, domain 2"/>
    <property type="match status" value="1"/>
</dbReference>
<dbReference type="Gene3D" id="3.40.50.720">
    <property type="entry name" value="NAD(P)-binding Rossmann-like Domain"/>
    <property type="match status" value="1"/>
</dbReference>
<dbReference type="RefSeq" id="WP_191159129.1">
    <property type="nucleotide sequence ID" value="NZ_JACXAI010000019.1"/>
</dbReference>
<comment type="caution">
    <text evidence="4">The sequence shown here is derived from an EMBL/GenBank/DDBJ whole genome shotgun (WGS) entry which is preliminary data.</text>
</comment>
<dbReference type="GO" id="GO:0000166">
    <property type="term" value="F:nucleotide binding"/>
    <property type="evidence" value="ECO:0007669"/>
    <property type="project" value="InterPro"/>
</dbReference>
<keyword evidence="5" id="KW-1185">Reference proteome</keyword>
<feature type="domain" description="Gfo/Idh/MocA-like oxidoreductase N-terminal" evidence="2">
    <location>
        <begin position="8"/>
        <end position="127"/>
    </location>
</feature>
<reference evidence="4" key="1">
    <citation type="submission" date="2020-09" db="EMBL/GenBank/DDBJ databases">
        <title>A novel bacterium of genus Bacillus, isolated from South China Sea.</title>
        <authorList>
            <person name="Huang H."/>
            <person name="Mo K."/>
            <person name="Hu Y."/>
        </authorList>
    </citation>
    <scope>NUCLEOTIDE SEQUENCE</scope>
    <source>
        <strain evidence="4">IB182487</strain>
    </source>
</reference>
<evidence type="ECO:0000256" key="1">
    <source>
        <dbReference type="ARBA" id="ARBA00023002"/>
    </source>
</evidence>
<dbReference type="AlphaFoldDB" id="A0A926NJ75"/>
<dbReference type="GO" id="GO:0016491">
    <property type="term" value="F:oxidoreductase activity"/>
    <property type="evidence" value="ECO:0007669"/>
    <property type="project" value="UniProtKB-KW"/>
</dbReference>
<gene>
    <name evidence="4" type="ORF">IC621_14965</name>
</gene>
<dbReference type="PANTHER" id="PTHR43818">
    <property type="entry name" value="BCDNA.GH03377"/>
    <property type="match status" value="1"/>
</dbReference>
<evidence type="ECO:0000313" key="4">
    <source>
        <dbReference type="EMBL" id="MBD1381538.1"/>
    </source>
</evidence>
<dbReference type="SUPFAM" id="SSF55347">
    <property type="entry name" value="Glyceraldehyde-3-phosphate dehydrogenase-like, C-terminal domain"/>
    <property type="match status" value="1"/>
</dbReference>
<name>A0A926NJ75_9BACI</name>
<keyword evidence="1" id="KW-0560">Oxidoreductase</keyword>
<dbReference type="InterPro" id="IPR050463">
    <property type="entry name" value="Gfo/Idh/MocA_oxidrdct_glycsds"/>
</dbReference>
<dbReference type="EMBL" id="JACXAI010000019">
    <property type="protein sequence ID" value="MBD1381538.1"/>
    <property type="molecule type" value="Genomic_DNA"/>
</dbReference>
<evidence type="ECO:0000259" key="2">
    <source>
        <dbReference type="Pfam" id="PF01408"/>
    </source>
</evidence>
<dbReference type="InterPro" id="IPR036291">
    <property type="entry name" value="NAD(P)-bd_dom_sf"/>
</dbReference>
<dbReference type="PANTHER" id="PTHR43818:SF11">
    <property type="entry name" value="BCDNA.GH03377"/>
    <property type="match status" value="1"/>
</dbReference>
<dbReference type="SUPFAM" id="SSF51735">
    <property type="entry name" value="NAD(P)-binding Rossmann-fold domains"/>
    <property type="match status" value="1"/>
</dbReference>
<organism evidence="4 5">
    <name type="scientific">Metabacillus arenae</name>
    <dbReference type="NCBI Taxonomy" id="2771434"/>
    <lineage>
        <taxon>Bacteria</taxon>
        <taxon>Bacillati</taxon>
        <taxon>Bacillota</taxon>
        <taxon>Bacilli</taxon>
        <taxon>Bacillales</taxon>
        <taxon>Bacillaceae</taxon>
        <taxon>Metabacillus</taxon>
    </lineage>
</organism>
<dbReference type="InterPro" id="IPR055170">
    <property type="entry name" value="GFO_IDH_MocA-like_dom"/>
</dbReference>
<evidence type="ECO:0000313" key="5">
    <source>
        <dbReference type="Proteomes" id="UP000626844"/>
    </source>
</evidence>
<dbReference type="Pfam" id="PF22725">
    <property type="entry name" value="GFO_IDH_MocA_C3"/>
    <property type="match status" value="1"/>
</dbReference>
<evidence type="ECO:0000259" key="3">
    <source>
        <dbReference type="Pfam" id="PF22725"/>
    </source>
</evidence>